<gene>
    <name evidence="3" type="ORF">I586_02989</name>
    <name evidence="2" type="ORF">UAY_00254</name>
</gene>
<reference evidence="3 5" key="2">
    <citation type="submission" date="2013-03" db="EMBL/GenBank/DDBJ databases">
        <title>The Genome Sequence of Enterococcus moraviensis BAA-383 (PacBio/Illumina hybrid assembly).</title>
        <authorList>
            <consortium name="The Broad Institute Genomics Platform"/>
            <consortium name="The Broad Institute Genome Sequencing Center for Infectious Disease"/>
            <person name="Earl A."/>
            <person name="Russ C."/>
            <person name="Gilmore M."/>
            <person name="Surin D."/>
            <person name="Walker B."/>
            <person name="Young S."/>
            <person name="Zeng Q."/>
            <person name="Gargeya S."/>
            <person name="Fitzgerald M."/>
            <person name="Haas B."/>
            <person name="Abouelleil A."/>
            <person name="Allen A.W."/>
            <person name="Alvarado L."/>
            <person name="Arachchi H.M."/>
            <person name="Berlin A.M."/>
            <person name="Chapman S.B."/>
            <person name="Gainer-Dewar J."/>
            <person name="Goldberg J."/>
            <person name="Griggs A."/>
            <person name="Gujja S."/>
            <person name="Hansen M."/>
            <person name="Howarth C."/>
            <person name="Imamovic A."/>
            <person name="Ireland A."/>
            <person name="Larimer J."/>
            <person name="McCowan C."/>
            <person name="Murphy C."/>
            <person name="Pearson M."/>
            <person name="Poon T.W."/>
            <person name="Priest M."/>
            <person name="Roberts A."/>
            <person name="Saif S."/>
            <person name="Shea T."/>
            <person name="Sisk P."/>
            <person name="Sykes S."/>
            <person name="Wortman J."/>
            <person name="Nusbaum C."/>
            <person name="Birren B."/>
        </authorList>
    </citation>
    <scope>NUCLEOTIDE SEQUENCE [LARGE SCALE GENOMIC DNA]</scope>
    <source>
        <strain evidence="3 5">ATCC BAA-383</strain>
    </source>
</reference>
<dbReference type="GO" id="GO:0008757">
    <property type="term" value="F:S-adenosylmethionine-dependent methyltransferase activity"/>
    <property type="evidence" value="ECO:0007669"/>
    <property type="project" value="InterPro"/>
</dbReference>
<evidence type="ECO:0000313" key="5">
    <source>
        <dbReference type="Proteomes" id="UP000014157"/>
    </source>
</evidence>
<dbReference type="Gene3D" id="3.40.50.150">
    <property type="entry name" value="Vaccinia Virus protein VP39"/>
    <property type="match status" value="1"/>
</dbReference>
<keyword evidence="5" id="KW-1185">Reference proteome</keyword>
<dbReference type="PATRIC" id="fig|1158609.3.peg.238"/>
<dbReference type="EMBL" id="AJAS01000002">
    <property type="protein sequence ID" value="EOI06912.1"/>
    <property type="molecule type" value="Genomic_DNA"/>
</dbReference>
<dbReference type="Proteomes" id="UP000013781">
    <property type="component" value="Unassembled WGS sequence"/>
</dbReference>
<reference evidence="2 4" key="1">
    <citation type="submission" date="2013-02" db="EMBL/GenBank/DDBJ databases">
        <title>The Genome Sequence of Enterococcus moraviensis BAA-383.</title>
        <authorList>
            <consortium name="The Broad Institute Genome Sequencing Platform"/>
            <consortium name="The Broad Institute Genome Sequencing Center for Infectious Disease"/>
            <person name="Earl A.M."/>
            <person name="Gilmore M.S."/>
            <person name="Lebreton F."/>
            <person name="Walker B."/>
            <person name="Young S.K."/>
            <person name="Zeng Q."/>
            <person name="Gargeya S."/>
            <person name="Fitzgerald M."/>
            <person name="Haas B."/>
            <person name="Abouelleil A."/>
            <person name="Alvarado L."/>
            <person name="Arachchi H.M."/>
            <person name="Berlin A.M."/>
            <person name="Chapman S.B."/>
            <person name="Dewar J."/>
            <person name="Goldberg J."/>
            <person name="Griggs A."/>
            <person name="Gujja S."/>
            <person name="Hansen M."/>
            <person name="Howarth C."/>
            <person name="Imamovic A."/>
            <person name="Larimer J."/>
            <person name="McCowan C."/>
            <person name="Murphy C."/>
            <person name="Neiman D."/>
            <person name="Pearson M."/>
            <person name="Priest M."/>
            <person name="Roberts A."/>
            <person name="Saif S."/>
            <person name="Shea T."/>
            <person name="Sisk P."/>
            <person name="Sykes S."/>
            <person name="Wortman J."/>
            <person name="Nusbaum C."/>
            <person name="Birren B."/>
        </authorList>
    </citation>
    <scope>NUCLEOTIDE SEQUENCE [LARGE SCALE GENOMIC DNA]</scope>
    <source>
        <strain evidence="2 4">ATCC BAA-383</strain>
    </source>
</reference>
<dbReference type="Pfam" id="PF08241">
    <property type="entry name" value="Methyltransf_11"/>
    <property type="match status" value="1"/>
</dbReference>
<evidence type="ECO:0000259" key="1">
    <source>
        <dbReference type="Pfam" id="PF08241"/>
    </source>
</evidence>
<accession>R2U2E9</accession>
<protein>
    <recommendedName>
        <fullName evidence="1">Methyltransferase type 11 domain-containing protein</fullName>
    </recommendedName>
</protein>
<dbReference type="Proteomes" id="UP000014157">
    <property type="component" value="Unassembled WGS sequence"/>
</dbReference>
<dbReference type="InterPro" id="IPR013216">
    <property type="entry name" value="Methyltransf_11"/>
</dbReference>
<organism evidence="2 4">
    <name type="scientific">Enterococcus moraviensis ATCC BAA-383</name>
    <dbReference type="NCBI Taxonomy" id="1158609"/>
    <lineage>
        <taxon>Bacteria</taxon>
        <taxon>Bacillati</taxon>
        <taxon>Bacillota</taxon>
        <taxon>Bacilli</taxon>
        <taxon>Lactobacillales</taxon>
        <taxon>Enterococcaceae</taxon>
        <taxon>Enterococcus</taxon>
    </lineage>
</organism>
<dbReference type="EMBL" id="ASWB01000004">
    <property type="protein sequence ID" value="EOT65255.1"/>
    <property type="molecule type" value="Genomic_DNA"/>
</dbReference>
<dbReference type="HOGENOM" id="CLU_102885_0_0_9"/>
<evidence type="ECO:0000313" key="2">
    <source>
        <dbReference type="EMBL" id="EOI06912.1"/>
    </source>
</evidence>
<name>R2U2E9_9ENTE</name>
<comment type="caution">
    <text evidence="2">The sequence shown here is derived from an EMBL/GenBank/DDBJ whole genome shotgun (WGS) entry which is preliminary data.</text>
</comment>
<dbReference type="AlphaFoldDB" id="R2U2E9"/>
<proteinExistence type="predicted"/>
<feature type="domain" description="Methyltransferase type 11" evidence="1">
    <location>
        <begin position="54"/>
        <end position="129"/>
    </location>
</feature>
<evidence type="ECO:0000313" key="4">
    <source>
        <dbReference type="Proteomes" id="UP000013781"/>
    </source>
</evidence>
<dbReference type="eggNOG" id="COG2226">
    <property type="taxonomic scope" value="Bacteria"/>
</dbReference>
<dbReference type="SUPFAM" id="SSF53335">
    <property type="entry name" value="S-adenosyl-L-methionine-dependent methyltransferases"/>
    <property type="match status" value="1"/>
</dbReference>
<dbReference type="RefSeq" id="WP_010763677.1">
    <property type="nucleotide sequence ID" value="NZ_ASWB01000004.1"/>
</dbReference>
<sequence>MKKIDTEKVKQFYEEVNDVWQKDKWYTYSRKIIEKFILNQNIPTNHYILNAGSGGSVYNLSNKMEHLDLAENKINIFPNYTVGSIENTIYPDNSFDCVICVGSVLNYTDALASISEISRVLKRNGQLILEFESSWGFEHLKTKAYKKDAEILDLKYYNSYHKQWVYSPSYIENILNSYGFKITMDKKFHILSSLHFRFSQNENKAAYFDKFDSLLEKIPYFKNHSDNLIISAIKL</sequence>
<evidence type="ECO:0000313" key="3">
    <source>
        <dbReference type="EMBL" id="EOT65255.1"/>
    </source>
</evidence>
<dbReference type="InterPro" id="IPR029063">
    <property type="entry name" value="SAM-dependent_MTases_sf"/>
</dbReference>